<evidence type="ECO:0000313" key="1">
    <source>
        <dbReference type="EMBL" id="KAG0428239.1"/>
    </source>
</evidence>
<sequence>MRSSCLPPASVPPLTSARMSSFTALHPAADMEERIVDAAIARFAVLPGSPQSAAPRYGSAAALLPGGEAREFSGRFVPNSRPETQNRLLKSAESSRRAKLRWKRPIGEGGGFESRTSLEVPEI</sequence>
<name>A0AC60Q3C0_IXOPE</name>
<dbReference type="EMBL" id="JABSTQ010009550">
    <property type="protein sequence ID" value="KAG0428239.1"/>
    <property type="molecule type" value="Genomic_DNA"/>
</dbReference>
<keyword evidence="2" id="KW-1185">Reference proteome</keyword>
<dbReference type="Proteomes" id="UP000805193">
    <property type="component" value="Unassembled WGS sequence"/>
</dbReference>
<proteinExistence type="predicted"/>
<protein>
    <submittedName>
        <fullName evidence="1">Uncharacterized protein</fullName>
    </submittedName>
</protein>
<evidence type="ECO:0000313" key="2">
    <source>
        <dbReference type="Proteomes" id="UP000805193"/>
    </source>
</evidence>
<organism evidence="1 2">
    <name type="scientific">Ixodes persulcatus</name>
    <name type="common">Taiga tick</name>
    <dbReference type="NCBI Taxonomy" id="34615"/>
    <lineage>
        <taxon>Eukaryota</taxon>
        <taxon>Metazoa</taxon>
        <taxon>Ecdysozoa</taxon>
        <taxon>Arthropoda</taxon>
        <taxon>Chelicerata</taxon>
        <taxon>Arachnida</taxon>
        <taxon>Acari</taxon>
        <taxon>Parasitiformes</taxon>
        <taxon>Ixodida</taxon>
        <taxon>Ixodoidea</taxon>
        <taxon>Ixodidae</taxon>
        <taxon>Ixodinae</taxon>
        <taxon>Ixodes</taxon>
    </lineage>
</organism>
<gene>
    <name evidence="1" type="ORF">HPB47_024759</name>
</gene>
<comment type="caution">
    <text evidence="1">The sequence shown here is derived from an EMBL/GenBank/DDBJ whole genome shotgun (WGS) entry which is preliminary data.</text>
</comment>
<accession>A0AC60Q3C0</accession>
<reference evidence="1 2" key="1">
    <citation type="journal article" date="2020" name="Cell">
        <title>Large-Scale Comparative Analyses of Tick Genomes Elucidate Their Genetic Diversity and Vector Capacities.</title>
        <authorList>
            <consortium name="Tick Genome and Microbiome Consortium (TIGMIC)"/>
            <person name="Jia N."/>
            <person name="Wang J."/>
            <person name="Shi W."/>
            <person name="Du L."/>
            <person name="Sun Y."/>
            <person name="Zhan W."/>
            <person name="Jiang J.F."/>
            <person name="Wang Q."/>
            <person name="Zhang B."/>
            <person name="Ji P."/>
            <person name="Bell-Sakyi L."/>
            <person name="Cui X.M."/>
            <person name="Yuan T.T."/>
            <person name="Jiang B.G."/>
            <person name="Yang W.F."/>
            <person name="Lam T.T."/>
            <person name="Chang Q.C."/>
            <person name="Ding S.J."/>
            <person name="Wang X.J."/>
            <person name="Zhu J.G."/>
            <person name="Ruan X.D."/>
            <person name="Zhao L."/>
            <person name="Wei J.T."/>
            <person name="Ye R.Z."/>
            <person name="Que T.C."/>
            <person name="Du C.H."/>
            <person name="Zhou Y.H."/>
            <person name="Cheng J.X."/>
            <person name="Dai P.F."/>
            <person name="Guo W.B."/>
            <person name="Han X.H."/>
            <person name="Huang E.J."/>
            <person name="Li L.F."/>
            <person name="Wei W."/>
            <person name="Gao Y.C."/>
            <person name="Liu J.Z."/>
            <person name="Shao H.Z."/>
            <person name="Wang X."/>
            <person name="Wang C.C."/>
            <person name="Yang T.C."/>
            <person name="Huo Q.B."/>
            <person name="Li W."/>
            <person name="Chen H.Y."/>
            <person name="Chen S.E."/>
            <person name="Zhou L.G."/>
            <person name="Ni X.B."/>
            <person name="Tian J.H."/>
            <person name="Sheng Y."/>
            <person name="Liu T."/>
            <person name="Pan Y.S."/>
            <person name="Xia L.Y."/>
            <person name="Li J."/>
            <person name="Zhao F."/>
            <person name="Cao W.C."/>
        </authorList>
    </citation>
    <scope>NUCLEOTIDE SEQUENCE [LARGE SCALE GENOMIC DNA]</scope>
    <source>
        <strain evidence="1">Iper-2018</strain>
    </source>
</reference>